<dbReference type="Proteomes" id="UP001345827">
    <property type="component" value="Unassembled WGS sequence"/>
</dbReference>
<dbReference type="EMBL" id="JAXLQG010000007">
    <property type="protein sequence ID" value="KAK5537326.1"/>
    <property type="molecule type" value="Genomic_DNA"/>
</dbReference>
<feature type="domain" description="Right handed beta helix" evidence="1">
    <location>
        <begin position="184"/>
        <end position="306"/>
    </location>
</feature>
<dbReference type="AlphaFoldDB" id="A0AAV9QBQ9"/>
<gene>
    <name evidence="2" type="ORF">LTR25_004577</name>
</gene>
<organism evidence="2 3">
    <name type="scientific">Vermiconidia calcicola</name>
    <dbReference type="NCBI Taxonomy" id="1690605"/>
    <lineage>
        <taxon>Eukaryota</taxon>
        <taxon>Fungi</taxon>
        <taxon>Dikarya</taxon>
        <taxon>Ascomycota</taxon>
        <taxon>Pezizomycotina</taxon>
        <taxon>Dothideomycetes</taxon>
        <taxon>Dothideomycetidae</taxon>
        <taxon>Mycosphaerellales</taxon>
        <taxon>Extremaceae</taxon>
        <taxon>Vermiconidia</taxon>
    </lineage>
</organism>
<proteinExistence type="predicted"/>
<evidence type="ECO:0000313" key="2">
    <source>
        <dbReference type="EMBL" id="KAK5537326.1"/>
    </source>
</evidence>
<dbReference type="Gene3D" id="2.160.20.10">
    <property type="entry name" value="Single-stranded right-handed beta-helix, Pectin lyase-like"/>
    <property type="match status" value="1"/>
</dbReference>
<dbReference type="InterPro" id="IPR039448">
    <property type="entry name" value="Beta_helix"/>
</dbReference>
<name>A0AAV9QBQ9_9PEZI</name>
<sequence>MPLPLAIKVGVHVHNFSFSQLQDSTIQIQSSFDRSSRPLPNIAQITLHKIFPMPGFASHWVTRPGLALLALNVLAVLARPGGVLHVAPGQPIQAAVDSAHPGQVVIVEAGTYAEQVTIQTDGIKLIGKGAILVPPSQPVENTCSGLAGPGTEAGICIEGQDIELADYVQEHRKVLSVGRAVHDVIVTGFEVKGFSGLDIAVLGGQDCKVAGNTLYDGAQYGCLTVGSKNTLVDANKVTSTGDLLFIGICMDDMSDVHVTNNDISNYAIGLCVQTNGAFVHGNEVSNSCVGAYVDPGVLGAQISNNHISSPNPICPSIPDLGVLGVIMSGASKTLVKQNIIEGLTANGVNNATAVAVIIIDDPGTGTPASDNIVVENILRNNDFDIFVNTTGTGNVIEGNQCSTPAELCS</sequence>
<accession>A0AAV9QBQ9</accession>
<dbReference type="InterPro" id="IPR011050">
    <property type="entry name" value="Pectin_lyase_fold/virulence"/>
</dbReference>
<evidence type="ECO:0000259" key="1">
    <source>
        <dbReference type="Pfam" id="PF13229"/>
    </source>
</evidence>
<dbReference type="SUPFAM" id="SSF51126">
    <property type="entry name" value="Pectin lyase-like"/>
    <property type="match status" value="1"/>
</dbReference>
<protein>
    <recommendedName>
        <fullName evidence="1">Right handed beta helix domain-containing protein</fullName>
    </recommendedName>
</protein>
<evidence type="ECO:0000313" key="3">
    <source>
        <dbReference type="Proteomes" id="UP001345827"/>
    </source>
</evidence>
<dbReference type="Pfam" id="PF13229">
    <property type="entry name" value="Beta_helix"/>
    <property type="match status" value="1"/>
</dbReference>
<reference evidence="2 3" key="1">
    <citation type="submission" date="2023-06" db="EMBL/GenBank/DDBJ databases">
        <title>Black Yeasts Isolated from many extreme environments.</title>
        <authorList>
            <person name="Coleine C."/>
            <person name="Stajich J.E."/>
            <person name="Selbmann L."/>
        </authorList>
    </citation>
    <scope>NUCLEOTIDE SEQUENCE [LARGE SCALE GENOMIC DNA]</scope>
    <source>
        <strain evidence="2 3">CCFEE 5887</strain>
    </source>
</reference>
<comment type="caution">
    <text evidence="2">The sequence shown here is derived from an EMBL/GenBank/DDBJ whole genome shotgun (WGS) entry which is preliminary data.</text>
</comment>
<dbReference type="InterPro" id="IPR012334">
    <property type="entry name" value="Pectin_lyas_fold"/>
</dbReference>
<keyword evidence="3" id="KW-1185">Reference proteome</keyword>